<dbReference type="EMBL" id="CASHSV030000823">
    <property type="protein sequence ID" value="CAJ2676333.1"/>
    <property type="molecule type" value="Genomic_DNA"/>
</dbReference>
<proteinExistence type="predicted"/>
<sequence>MQSGFQKEYTKKEENRTQTQSGSNVTCTESEWLNVYLFIPKLDIASIEFGLDSPLVTVKTKWNYFHQKQQLRSQKNKGSDR</sequence>
<evidence type="ECO:0000313" key="2">
    <source>
        <dbReference type="Proteomes" id="UP001177021"/>
    </source>
</evidence>
<organism evidence="1 2">
    <name type="scientific">Trifolium pratense</name>
    <name type="common">Red clover</name>
    <dbReference type="NCBI Taxonomy" id="57577"/>
    <lineage>
        <taxon>Eukaryota</taxon>
        <taxon>Viridiplantae</taxon>
        <taxon>Streptophyta</taxon>
        <taxon>Embryophyta</taxon>
        <taxon>Tracheophyta</taxon>
        <taxon>Spermatophyta</taxon>
        <taxon>Magnoliopsida</taxon>
        <taxon>eudicotyledons</taxon>
        <taxon>Gunneridae</taxon>
        <taxon>Pentapetalae</taxon>
        <taxon>rosids</taxon>
        <taxon>fabids</taxon>
        <taxon>Fabales</taxon>
        <taxon>Fabaceae</taxon>
        <taxon>Papilionoideae</taxon>
        <taxon>50 kb inversion clade</taxon>
        <taxon>NPAAA clade</taxon>
        <taxon>Hologalegina</taxon>
        <taxon>IRL clade</taxon>
        <taxon>Trifolieae</taxon>
        <taxon>Trifolium</taxon>
    </lineage>
</organism>
<comment type="caution">
    <text evidence="1">The sequence shown here is derived from an EMBL/GenBank/DDBJ whole genome shotgun (WGS) entry which is preliminary data.</text>
</comment>
<protein>
    <submittedName>
        <fullName evidence="1">Uncharacterized protein</fullName>
    </submittedName>
</protein>
<reference evidence="1" key="1">
    <citation type="submission" date="2023-10" db="EMBL/GenBank/DDBJ databases">
        <authorList>
            <person name="Rodriguez Cubillos JULIANA M."/>
            <person name="De Vega J."/>
        </authorList>
    </citation>
    <scope>NUCLEOTIDE SEQUENCE</scope>
</reference>
<accession>A0ACB0M426</accession>
<gene>
    <name evidence="1" type="ORF">MILVUS5_LOCUS39106</name>
</gene>
<keyword evidence="2" id="KW-1185">Reference proteome</keyword>
<evidence type="ECO:0000313" key="1">
    <source>
        <dbReference type="EMBL" id="CAJ2676333.1"/>
    </source>
</evidence>
<name>A0ACB0M426_TRIPR</name>
<dbReference type="Proteomes" id="UP001177021">
    <property type="component" value="Unassembled WGS sequence"/>
</dbReference>